<proteinExistence type="predicted"/>
<accession>A0A101MSF9</accession>
<sequence length="106" mass="11965">MDIVSQETTVSSQRGEEWIEVLKSWEEKDEVEDLEEERKKKQVVWCGAQFVLGGGPTTNGSARSMNINIAFFEPATRILFDLLSFSTSFSISFPGDIWSNLALLNM</sequence>
<organism evidence="1 2">
    <name type="scientific">Penicillium freii</name>
    <dbReference type="NCBI Taxonomy" id="48697"/>
    <lineage>
        <taxon>Eukaryota</taxon>
        <taxon>Fungi</taxon>
        <taxon>Dikarya</taxon>
        <taxon>Ascomycota</taxon>
        <taxon>Pezizomycotina</taxon>
        <taxon>Eurotiomycetes</taxon>
        <taxon>Eurotiomycetidae</taxon>
        <taxon>Eurotiales</taxon>
        <taxon>Aspergillaceae</taxon>
        <taxon>Penicillium</taxon>
    </lineage>
</organism>
<dbReference type="AlphaFoldDB" id="A0A101MSF9"/>
<comment type="caution">
    <text evidence="1">The sequence shown here is derived from an EMBL/GenBank/DDBJ whole genome shotgun (WGS) entry which is preliminary data.</text>
</comment>
<protein>
    <submittedName>
        <fullName evidence="1">Uncharacterized protein</fullName>
    </submittedName>
</protein>
<dbReference type="Proteomes" id="UP000055045">
    <property type="component" value="Unassembled WGS sequence"/>
</dbReference>
<keyword evidence="2" id="KW-1185">Reference proteome</keyword>
<name>A0A101MSF9_PENFR</name>
<evidence type="ECO:0000313" key="1">
    <source>
        <dbReference type="EMBL" id="KUM65899.1"/>
    </source>
</evidence>
<evidence type="ECO:0000313" key="2">
    <source>
        <dbReference type="Proteomes" id="UP000055045"/>
    </source>
</evidence>
<dbReference type="EMBL" id="LLXE01000018">
    <property type="protein sequence ID" value="KUM65899.1"/>
    <property type="molecule type" value="Genomic_DNA"/>
</dbReference>
<reference evidence="1 2" key="1">
    <citation type="submission" date="2015-10" db="EMBL/GenBank/DDBJ databases">
        <title>Genome sequencing of Penicillium freii.</title>
        <authorList>
            <person name="Nguyen H.D."/>
            <person name="Visagie C.M."/>
            <person name="Seifert K.A."/>
        </authorList>
    </citation>
    <scope>NUCLEOTIDE SEQUENCE [LARGE SCALE GENOMIC DNA]</scope>
    <source>
        <strain evidence="1 2">DAOM 242723</strain>
    </source>
</reference>
<gene>
    <name evidence="1" type="ORF">ACN42_g1218</name>
</gene>